<evidence type="ECO:0000313" key="2">
    <source>
        <dbReference type="EMBL" id="PYE74905.1"/>
    </source>
</evidence>
<organism evidence="2 3">
    <name type="scientific">Xylophilus ampelinus</name>
    <dbReference type="NCBI Taxonomy" id="54067"/>
    <lineage>
        <taxon>Bacteria</taxon>
        <taxon>Pseudomonadati</taxon>
        <taxon>Pseudomonadota</taxon>
        <taxon>Betaproteobacteria</taxon>
        <taxon>Burkholderiales</taxon>
        <taxon>Xylophilus</taxon>
    </lineage>
</organism>
<feature type="region of interest" description="Disordered" evidence="1">
    <location>
        <begin position="1"/>
        <end position="66"/>
    </location>
</feature>
<accession>A0A318SI37</accession>
<keyword evidence="3" id="KW-1185">Reference proteome</keyword>
<feature type="compositionally biased region" description="Basic and acidic residues" evidence="1">
    <location>
        <begin position="37"/>
        <end position="57"/>
    </location>
</feature>
<reference evidence="2 3" key="1">
    <citation type="submission" date="2018-06" db="EMBL/GenBank/DDBJ databases">
        <title>Genomic Encyclopedia of Type Strains, Phase III (KMG-III): the genomes of soil and plant-associated and newly described type strains.</title>
        <authorList>
            <person name="Whitman W."/>
        </authorList>
    </citation>
    <scope>NUCLEOTIDE SEQUENCE [LARGE SCALE GENOMIC DNA]</scope>
    <source>
        <strain evidence="2 3">CECT 7646</strain>
    </source>
</reference>
<comment type="caution">
    <text evidence="2">The sequence shown here is derived from an EMBL/GenBank/DDBJ whole genome shotgun (WGS) entry which is preliminary data.</text>
</comment>
<dbReference type="RefSeq" id="WP_110466552.1">
    <property type="nucleotide sequence ID" value="NZ_JAMOFZ010000022.1"/>
</dbReference>
<evidence type="ECO:0000256" key="1">
    <source>
        <dbReference type="SAM" id="MobiDB-lite"/>
    </source>
</evidence>
<name>A0A318SI37_9BURK</name>
<gene>
    <name evidence="2" type="ORF">DFQ15_12348</name>
</gene>
<evidence type="ECO:0000313" key="3">
    <source>
        <dbReference type="Proteomes" id="UP000247540"/>
    </source>
</evidence>
<proteinExistence type="predicted"/>
<sequence>MPASEPQIFPTDDQVREAKNVDDKDLKPSLRPGTADSGKDKAAADRPGLRQGGGHDTDEGEISIGG</sequence>
<dbReference type="EMBL" id="QJTC01000023">
    <property type="protein sequence ID" value="PYE74905.1"/>
    <property type="molecule type" value="Genomic_DNA"/>
</dbReference>
<feature type="compositionally biased region" description="Basic and acidic residues" evidence="1">
    <location>
        <begin position="13"/>
        <end position="28"/>
    </location>
</feature>
<dbReference type="Proteomes" id="UP000247540">
    <property type="component" value="Unassembled WGS sequence"/>
</dbReference>
<dbReference type="AlphaFoldDB" id="A0A318SI37"/>
<protein>
    <submittedName>
        <fullName evidence="2">Uncharacterized protein</fullName>
    </submittedName>
</protein>
<dbReference type="OrthoDB" id="9879803at2"/>